<dbReference type="Proteomes" id="UP000292957">
    <property type="component" value="Unassembled WGS sequence"/>
</dbReference>
<feature type="compositionally biased region" description="Low complexity" evidence="1">
    <location>
        <begin position="123"/>
        <end position="143"/>
    </location>
</feature>
<name>A0A4Q9M8M0_9APHY</name>
<organism evidence="2">
    <name type="scientific">Dichomitus squalens</name>
    <dbReference type="NCBI Taxonomy" id="114155"/>
    <lineage>
        <taxon>Eukaryota</taxon>
        <taxon>Fungi</taxon>
        <taxon>Dikarya</taxon>
        <taxon>Basidiomycota</taxon>
        <taxon>Agaricomycotina</taxon>
        <taxon>Agaricomycetes</taxon>
        <taxon>Polyporales</taxon>
        <taxon>Polyporaceae</taxon>
        <taxon>Dichomitus</taxon>
    </lineage>
</organism>
<accession>A0A4Q9M8M0</accession>
<dbReference type="AlphaFoldDB" id="A0A4Q9M8M0"/>
<protein>
    <submittedName>
        <fullName evidence="2">Uncharacterized protein</fullName>
    </submittedName>
</protein>
<proteinExistence type="predicted"/>
<dbReference type="EMBL" id="ML143504">
    <property type="protein sequence ID" value="TBU23460.1"/>
    <property type="molecule type" value="Genomic_DNA"/>
</dbReference>
<sequence>MLECRVSSRKEMILVKVMMMIPVDYSSTSCGCNCDPAREAQSESPRLTGRSSAFRCYVSAAIDPRSITPQVPRVKPSWTDAPSARACFSQETVERDGRLRGRSAAASPVTASLIGRARRAAADQALALHRPSSTSTPYPSYPYHPRLKPGYQQR</sequence>
<feature type="region of interest" description="Disordered" evidence="1">
    <location>
        <begin position="123"/>
        <end position="154"/>
    </location>
</feature>
<evidence type="ECO:0000313" key="2">
    <source>
        <dbReference type="EMBL" id="TBU23460.1"/>
    </source>
</evidence>
<gene>
    <name evidence="2" type="ORF">BD311DRAFT_73525</name>
</gene>
<evidence type="ECO:0000256" key="1">
    <source>
        <dbReference type="SAM" id="MobiDB-lite"/>
    </source>
</evidence>
<reference evidence="2" key="1">
    <citation type="submission" date="2019-01" db="EMBL/GenBank/DDBJ databases">
        <title>Draft genome sequences of three monokaryotic isolates of the white-rot basidiomycete fungus Dichomitus squalens.</title>
        <authorList>
            <consortium name="DOE Joint Genome Institute"/>
            <person name="Lopez S.C."/>
            <person name="Andreopoulos B."/>
            <person name="Pangilinan J."/>
            <person name="Lipzen A."/>
            <person name="Riley R."/>
            <person name="Ahrendt S."/>
            <person name="Ng V."/>
            <person name="Barry K."/>
            <person name="Daum C."/>
            <person name="Grigoriev I.V."/>
            <person name="Hilden K.S."/>
            <person name="Makela M.R."/>
            <person name="de Vries R.P."/>
        </authorList>
    </citation>
    <scope>NUCLEOTIDE SEQUENCE [LARGE SCALE GENOMIC DNA]</scope>
    <source>
        <strain evidence="2">OM18370.1</strain>
    </source>
</reference>